<evidence type="ECO:0008006" key="5">
    <source>
        <dbReference type="Google" id="ProtNLM"/>
    </source>
</evidence>
<evidence type="ECO:0000313" key="3">
    <source>
        <dbReference type="EMBL" id="CUN40807.1"/>
    </source>
</evidence>
<feature type="chain" id="PRO_5008014845" description="Gram-positive cocci surface proteins LPxTG domain-containing protein" evidence="2">
    <location>
        <begin position="23"/>
        <end position="234"/>
    </location>
</feature>
<name>A0A173WQN7_9FIRM</name>
<organism evidence="3 4">
    <name type="scientific">Mitsuokella jalaludinii</name>
    <dbReference type="NCBI Taxonomy" id="187979"/>
    <lineage>
        <taxon>Bacteria</taxon>
        <taxon>Bacillati</taxon>
        <taxon>Bacillota</taxon>
        <taxon>Negativicutes</taxon>
        <taxon>Selenomonadales</taxon>
        <taxon>Selenomonadaceae</taxon>
        <taxon>Mitsuokella</taxon>
    </lineage>
</organism>
<keyword evidence="1" id="KW-1133">Transmembrane helix</keyword>
<keyword evidence="4" id="KW-1185">Reference proteome</keyword>
<evidence type="ECO:0000256" key="2">
    <source>
        <dbReference type="SAM" id="SignalP"/>
    </source>
</evidence>
<proteinExistence type="predicted"/>
<dbReference type="PROSITE" id="PS51257">
    <property type="entry name" value="PROKAR_LIPOPROTEIN"/>
    <property type="match status" value="1"/>
</dbReference>
<dbReference type="EMBL" id="CYYU01000001">
    <property type="protein sequence ID" value="CUN40807.1"/>
    <property type="molecule type" value="Genomic_DNA"/>
</dbReference>
<dbReference type="GeneID" id="83709549"/>
<keyword evidence="2" id="KW-0732">Signal</keyword>
<dbReference type="RefSeq" id="WP_055160098.1">
    <property type="nucleotide sequence ID" value="NZ_CABIWZ010000001.1"/>
</dbReference>
<dbReference type="OrthoDB" id="2988624at2"/>
<dbReference type="AlphaFoldDB" id="A0A173WQN7"/>
<gene>
    <name evidence="3" type="ORF">ERS852385_00337</name>
</gene>
<keyword evidence="1" id="KW-0472">Membrane</keyword>
<feature type="transmembrane region" description="Helical" evidence="1">
    <location>
        <begin position="202"/>
        <end position="224"/>
    </location>
</feature>
<feature type="signal peptide" evidence="2">
    <location>
        <begin position="1"/>
        <end position="22"/>
    </location>
</feature>
<reference evidence="3 4" key="1">
    <citation type="submission" date="2015-09" db="EMBL/GenBank/DDBJ databases">
        <authorList>
            <consortium name="Pathogen Informatics"/>
        </authorList>
    </citation>
    <scope>NUCLEOTIDE SEQUENCE [LARGE SCALE GENOMIC DNA]</scope>
    <source>
        <strain evidence="3 4">2789STDY5608828</strain>
    </source>
</reference>
<evidence type="ECO:0000313" key="4">
    <source>
        <dbReference type="Proteomes" id="UP000095546"/>
    </source>
</evidence>
<dbReference type="STRING" id="187979.ERS852385_00337"/>
<dbReference type="eggNOG" id="ENOG5032S3W">
    <property type="taxonomic scope" value="Bacteria"/>
</dbReference>
<evidence type="ECO:0000256" key="1">
    <source>
        <dbReference type="SAM" id="Phobius"/>
    </source>
</evidence>
<accession>A0A173WQN7</accession>
<protein>
    <recommendedName>
        <fullName evidence="5">Gram-positive cocci surface proteins LPxTG domain-containing protein</fullName>
    </recommendedName>
</protein>
<dbReference type="Proteomes" id="UP000095546">
    <property type="component" value="Unassembled WGS sequence"/>
</dbReference>
<keyword evidence="1" id="KW-0812">Transmembrane</keyword>
<sequence length="234" mass="25640">MKRIFLVLLIVFSLAAAGCIKAEESVTIKEDGSSTMVTRMVGNMFAAEALKATKNEFVAENPDAVVKDVNDGDMTGYEVTVSYPDIETLAAKGGDMFTAVEGRNAGVTVTRSWFYDAYTFDLFAKGEETDMGAQDPESKKMVQGMLDQVQYNFTLNLPVKPETQNADSVAGDGKSLTWNLKKTISEGKDVRMQASYRIYNQAHIALTVGIIVLALLLAGGFLYMRRRKQADETA</sequence>